<evidence type="ECO:0000256" key="4">
    <source>
        <dbReference type="PROSITE-ProRule" id="PRU00723"/>
    </source>
</evidence>
<keyword evidence="2 4" id="KW-0863">Zinc-finger</keyword>
<feature type="compositionally biased region" description="Low complexity" evidence="5">
    <location>
        <begin position="269"/>
        <end position="294"/>
    </location>
</feature>
<proteinExistence type="predicted"/>
<dbReference type="SUPFAM" id="SSF90229">
    <property type="entry name" value="CCCH zinc finger"/>
    <property type="match status" value="1"/>
</dbReference>
<dbReference type="PANTHER" id="PTHR21099:SF2">
    <property type="entry name" value="SI:CH211-113E8.11"/>
    <property type="match status" value="1"/>
</dbReference>
<feature type="compositionally biased region" description="Polar residues" evidence="5">
    <location>
        <begin position="188"/>
        <end position="206"/>
    </location>
</feature>
<feature type="region of interest" description="Disordered" evidence="5">
    <location>
        <begin position="180"/>
        <end position="206"/>
    </location>
</feature>
<evidence type="ECO:0000256" key="3">
    <source>
        <dbReference type="ARBA" id="ARBA00022833"/>
    </source>
</evidence>
<dbReference type="InterPro" id="IPR036855">
    <property type="entry name" value="Znf_CCCH_sf"/>
</dbReference>
<organism evidence="7 8">
    <name type="scientific">Oidiodendron maius (strain Zn)</name>
    <dbReference type="NCBI Taxonomy" id="913774"/>
    <lineage>
        <taxon>Eukaryota</taxon>
        <taxon>Fungi</taxon>
        <taxon>Dikarya</taxon>
        <taxon>Ascomycota</taxon>
        <taxon>Pezizomycotina</taxon>
        <taxon>Leotiomycetes</taxon>
        <taxon>Leotiomycetes incertae sedis</taxon>
        <taxon>Myxotrichaceae</taxon>
        <taxon>Oidiodendron</taxon>
    </lineage>
</organism>
<feature type="domain" description="C3H1-type" evidence="6">
    <location>
        <begin position="1"/>
        <end position="25"/>
    </location>
</feature>
<dbReference type="EMBL" id="KN832876">
    <property type="protein sequence ID" value="KIN01005.1"/>
    <property type="molecule type" value="Genomic_DNA"/>
</dbReference>
<name>A0A0C3HCR7_OIDMZ</name>
<evidence type="ECO:0000256" key="2">
    <source>
        <dbReference type="ARBA" id="ARBA00022771"/>
    </source>
</evidence>
<keyword evidence="1 4" id="KW-0479">Metal-binding</keyword>
<dbReference type="CDD" id="cd23954">
    <property type="entry name" value="AMO1_CTD"/>
    <property type="match status" value="1"/>
</dbReference>
<keyword evidence="8" id="KW-1185">Reference proteome</keyword>
<keyword evidence="3 4" id="KW-0862">Zinc</keyword>
<dbReference type="InParanoid" id="A0A0C3HCR7"/>
<reference evidence="7 8" key="1">
    <citation type="submission" date="2014-04" db="EMBL/GenBank/DDBJ databases">
        <authorList>
            <consortium name="DOE Joint Genome Institute"/>
            <person name="Kuo A."/>
            <person name="Martino E."/>
            <person name="Perotto S."/>
            <person name="Kohler A."/>
            <person name="Nagy L.G."/>
            <person name="Floudas D."/>
            <person name="Copeland A."/>
            <person name="Barry K.W."/>
            <person name="Cichocki N."/>
            <person name="Veneault-Fourrey C."/>
            <person name="LaButti K."/>
            <person name="Lindquist E.A."/>
            <person name="Lipzen A."/>
            <person name="Lundell T."/>
            <person name="Morin E."/>
            <person name="Murat C."/>
            <person name="Sun H."/>
            <person name="Tunlid A."/>
            <person name="Henrissat B."/>
            <person name="Grigoriev I.V."/>
            <person name="Hibbett D.S."/>
            <person name="Martin F."/>
            <person name="Nordberg H.P."/>
            <person name="Cantor M.N."/>
            <person name="Hua S.X."/>
        </authorList>
    </citation>
    <scope>NUCLEOTIDE SEQUENCE [LARGE SCALE GENOMIC DNA]</scope>
    <source>
        <strain evidence="7 8">Zn</strain>
    </source>
</reference>
<dbReference type="PROSITE" id="PS50103">
    <property type="entry name" value="ZF_C3H1"/>
    <property type="match status" value="1"/>
</dbReference>
<feature type="compositionally biased region" description="Low complexity" evidence="5">
    <location>
        <begin position="346"/>
        <end position="365"/>
    </location>
</feature>
<protein>
    <recommendedName>
        <fullName evidence="6">C3H1-type domain-containing protein</fullName>
    </recommendedName>
</protein>
<evidence type="ECO:0000313" key="7">
    <source>
        <dbReference type="EMBL" id="KIN01005.1"/>
    </source>
</evidence>
<feature type="compositionally biased region" description="Polar residues" evidence="5">
    <location>
        <begin position="386"/>
        <end position="418"/>
    </location>
</feature>
<evidence type="ECO:0000256" key="5">
    <source>
        <dbReference type="SAM" id="MobiDB-lite"/>
    </source>
</evidence>
<dbReference type="InterPro" id="IPR000571">
    <property type="entry name" value="Znf_CCCH"/>
</dbReference>
<feature type="zinc finger region" description="C3H1-type" evidence="4">
    <location>
        <begin position="1"/>
        <end position="25"/>
    </location>
</feature>
<dbReference type="STRING" id="913774.A0A0C3HCR7"/>
<dbReference type="Gene3D" id="4.10.1000.10">
    <property type="entry name" value="Zinc finger, CCCH-type"/>
    <property type="match status" value="1"/>
</dbReference>
<feature type="region of interest" description="Disordered" evidence="5">
    <location>
        <begin position="222"/>
        <end position="242"/>
    </location>
</feature>
<reference evidence="8" key="2">
    <citation type="submission" date="2015-01" db="EMBL/GenBank/DDBJ databases">
        <title>Evolutionary Origins and Diversification of the Mycorrhizal Mutualists.</title>
        <authorList>
            <consortium name="DOE Joint Genome Institute"/>
            <consortium name="Mycorrhizal Genomics Consortium"/>
            <person name="Kohler A."/>
            <person name="Kuo A."/>
            <person name="Nagy L.G."/>
            <person name="Floudas D."/>
            <person name="Copeland A."/>
            <person name="Barry K.W."/>
            <person name="Cichocki N."/>
            <person name="Veneault-Fourrey C."/>
            <person name="LaButti K."/>
            <person name="Lindquist E.A."/>
            <person name="Lipzen A."/>
            <person name="Lundell T."/>
            <person name="Morin E."/>
            <person name="Murat C."/>
            <person name="Riley R."/>
            <person name="Ohm R."/>
            <person name="Sun H."/>
            <person name="Tunlid A."/>
            <person name="Henrissat B."/>
            <person name="Grigoriev I.V."/>
            <person name="Hibbett D.S."/>
            <person name="Martin F."/>
        </authorList>
    </citation>
    <scope>NUCLEOTIDE SEQUENCE [LARGE SCALE GENOMIC DNA]</scope>
    <source>
        <strain evidence="8">Zn</strain>
    </source>
</reference>
<feature type="compositionally biased region" description="Polar residues" evidence="5">
    <location>
        <begin position="315"/>
        <end position="345"/>
    </location>
</feature>
<feature type="compositionally biased region" description="Polar residues" evidence="5">
    <location>
        <begin position="296"/>
        <end position="306"/>
    </location>
</feature>
<sequence length="530" mass="55408">MVVCKFWQQGSCRYGDRCRFDHPPLNQGLAIGNRFAALQGPDSSSTRNTGPDAAVRTSPYSLDKTAIITDLSSERPQWILSAYGPGRNAPAQLFGGPMREQSFEEMRLMHYMALASGNPQQAVQEADKLFQASEQQMQTVISNVDGAIDFIISAENEHPNRIDTCRASTSGPLSTSNPLNQGGGSAIPFSSTQGQNNPFGAPSQLTSTSIFSAPTATAQSVPFGQPSALGEKPNALGGGAPAFGAPSQLGAVGAFGRPSALGQKPNPFGASSNGALSSTSSGASAPFVSSAGAGNPFSQPQQQQAANPFGAPSGSGFSTSAQSAGQGPFSNASDRGPNPFTSANQFGASPAPFGTPAAGAANPFGQPSTKPLATSVNPFGNAPASAENQFGKSPTLSTTNPFSSMDTRQIGTPSQPLPNGNALIDPNGPLQHPSLEAYGTKDHNGRLTMFKGMRVAYKGDEAGFNTKDGNWRKIWFPQGAPAPYKDTEMGDSNYDDNIEAAYMRLQQSRSFPGGVMPMIPPRREWCTFDF</sequence>
<dbReference type="GO" id="GO:0008270">
    <property type="term" value="F:zinc ion binding"/>
    <property type="evidence" value="ECO:0007669"/>
    <property type="project" value="UniProtKB-KW"/>
</dbReference>
<dbReference type="InterPro" id="IPR041367">
    <property type="entry name" value="Znf-CCCH_4"/>
</dbReference>
<dbReference type="AlphaFoldDB" id="A0A0C3HCR7"/>
<dbReference type="GO" id="GO:0005634">
    <property type="term" value="C:nucleus"/>
    <property type="evidence" value="ECO:0007669"/>
    <property type="project" value="TreeGrafter"/>
</dbReference>
<evidence type="ECO:0000256" key="1">
    <source>
        <dbReference type="ARBA" id="ARBA00022723"/>
    </source>
</evidence>
<dbReference type="SMART" id="SM00356">
    <property type="entry name" value="ZnF_C3H1"/>
    <property type="match status" value="1"/>
</dbReference>
<dbReference type="OrthoDB" id="20729at2759"/>
<dbReference type="Proteomes" id="UP000054321">
    <property type="component" value="Unassembled WGS sequence"/>
</dbReference>
<dbReference type="Pfam" id="PF18044">
    <property type="entry name" value="zf-CCCH_4"/>
    <property type="match status" value="1"/>
</dbReference>
<feature type="region of interest" description="Disordered" evidence="5">
    <location>
        <begin position="263"/>
        <end position="441"/>
    </location>
</feature>
<gene>
    <name evidence="7" type="ORF">OIDMADRAFT_54146</name>
</gene>
<accession>A0A0C3HCR7</accession>
<dbReference type="PANTHER" id="PTHR21099">
    <property type="entry name" value="RAD201"/>
    <property type="match status" value="1"/>
</dbReference>
<evidence type="ECO:0000313" key="8">
    <source>
        <dbReference type="Proteomes" id="UP000054321"/>
    </source>
</evidence>
<dbReference type="HOGENOM" id="CLU_028685_1_0_1"/>
<feature type="compositionally biased region" description="Polar residues" evidence="5">
    <location>
        <begin position="366"/>
        <end position="378"/>
    </location>
</feature>
<evidence type="ECO:0000259" key="6">
    <source>
        <dbReference type="PROSITE" id="PS50103"/>
    </source>
</evidence>